<keyword evidence="6 8" id="KW-0408">Iron</keyword>
<protein>
    <submittedName>
        <fullName evidence="9">Cytochrome P450</fullName>
    </submittedName>
</protein>
<keyword evidence="4 8" id="KW-0479">Metal-binding</keyword>
<dbReference type="Gene3D" id="1.10.630.10">
    <property type="entry name" value="Cytochrome P450"/>
    <property type="match status" value="1"/>
</dbReference>
<evidence type="ECO:0000256" key="2">
    <source>
        <dbReference type="ARBA" id="ARBA00010617"/>
    </source>
</evidence>
<dbReference type="PRINTS" id="PR00385">
    <property type="entry name" value="P450"/>
</dbReference>
<dbReference type="PANTHER" id="PTHR24305:SF237">
    <property type="entry name" value="CYTOCHROME P450 MONOOXYGENASE ATNE-RELATED"/>
    <property type="match status" value="1"/>
</dbReference>
<dbReference type="PANTHER" id="PTHR24305">
    <property type="entry name" value="CYTOCHROME P450"/>
    <property type="match status" value="1"/>
</dbReference>
<evidence type="ECO:0000256" key="1">
    <source>
        <dbReference type="ARBA" id="ARBA00001971"/>
    </source>
</evidence>
<evidence type="ECO:0000256" key="6">
    <source>
        <dbReference type="ARBA" id="ARBA00023004"/>
    </source>
</evidence>
<evidence type="ECO:0000256" key="5">
    <source>
        <dbReference type="ARBA" id="ARBA00023002"/>
    </source>
</evidence>
<dbReference type="CDD" id="cd11061">
    <property type="entry name" value="CYP67-like"/>
    <property type="match status" value="1"/>
</dbReference>
<organism evidence="9 10">
    <name type="scientific">Lentithecium fluviatile CBS 122367</name>
    <dbReference type="NCBI Taxonomy" id="1168545"/>
    <lineage>
        <taxon>Eukaryota</taxon>
        <taxon>Fungi</taxon>
        <taxon>Dikarya</taxon>
        <taxon>Ascomycota</taxon>
        <taxon>Pezizomycotina</taxon>
        <taxon>Dothideomycetes</taxon>
        <taxon>Pleosporomycetidae</taxon>
        <taxon>Pleosporales</taxon>
        <taxon>Massarineae</taxon>
        <taxon>Lentitheciaceae</taxon>
        <taxon>Lentithecium</taxon>
    </lineage>
</organism>
<keyword evidence="5" id="KW-0560">Oxidoreductase</keyword>
<evidence type="ECO:0000256" key="3">
    <source>
        <dbReference type="ARBA" id="ARBA00022617"/>
    </source>
</evidence>
<evidence type="ECO:0000313" key="10">
    <source>
        <dbReference type="Proteomes" id="UP000799291"/>
    </source>
</evidence>
<dbReference type="PRINTS" id="PR00465">
    <property type="entry name" value="EP450IV"/>
</dbReference>
<evidence type="ECO:0000256" key="8">
    <source>
        <dbReference type="PIRSR" id="PIRSR602403-1"/>
    </source>
</evidence>
<keyword evidence="10" id="KW-1185">Reference proteome</keyword>
<proteinExistence type="inferred from homology"/>
<evidence type="ECO:0000313" key="9">
    <source>
        <dbReference type="EMBL" id="KAF2689058.1"/>
    </source>
</evidence>
<evidence type="ECO:0000256" key="7">
    <source>
        <dbReference type="ARBA" id="ARBA00023033"/>
    </source>
</evidence>
<keyword evidence="7" id="KW-0503">Monooxygenase</keyword>
<name>A0A6G1JF42_9PLEO</name>
<sequence>MIIAFLALGAFLLSLVVYYRLFLHPLAKYPGPVLARLTDWYNVYHCFKGDRHIDFVRLHNRYGKFVRYGPNRLSINSAGALKSIYGAHANTKKADFYEAMQFYMDIPSTHCTVEKEQHSRKRRILSQAFSDKMLYAYEPLFVKTLEKYLTRYEKAGDSWSEEYDMNHEFSLFVFDAMGGFCFGEPFGALDDPKKADIVPPTFEGFQGLNVVGHMHGIAMLHLDSLQPRLKKAIEDYKAYSAQLAHECIEKSMKSEKKDPTCVFDVLLDGYKQKGSDAPSIPELESESSLLVLAGSDSTANSMSNVIFNLLNNPPTLARLTTEVRSKFTSASEIRLGPTLNECEYLFACIDESMRVTPVIGGVTQRVTLTGGIEIDGCHIPAGTDVGVPHHAIMRNEDYFEDPWTFEPRRWLTSENTKEAIRTARSAFYPLGLGLTECIGKKWALIEIKLTVARMVYLYDLELVIPEDQKHLSPIDRVHIREAEATDRFTVGSKGPWVRFRRAK</sequence>
<dbReference type="GO" id="GO:0020037">
    <property type="term" value="F:heme binding"/>
    <property type="evidence" value="ECO:0007669"/>
    <property type="project" value="InterPro"/>
</dbReference>
<dbReference type="GO" id="GO:0016705">
    <property type="term" value="F:oxidoreductase activity, acting on paired donors, with incorporation or reduction of molecular oxygen"/>
    <property type="evidence" value="ECO:0007669"/>
    <property type="project" value="InterPro"/>
</dbReference>
<dbReference type="SUPFAM" id="SSF48264">
    <property type="entry name" value="Cytochrome P450"/>
    <property type="match status" value="1"/>
</dbReference>
<dbReference type="EMBL" id="MU005572">
    <property type="protein sequence ID" value="KAF2689058.1"/>
    <property type="molecule type" value="Genomic_DNA"/>
</dbReference>
<dbReference type="GO" id="GO:0004497">
    <property type="term" value="F:monooxygenase activity"/>
    <property type="evidence" value="ECO:0007669"/>
    <property type="project" value="UniProtKB-KW"/>
</dbReference>
<dbReference type="InterPro" id="IPR036396">
    <property type="entry name" value="Cyt_P450_sf"/>
</dbReference>
<dbReference type="InterPro" id="IPR050121">
    <property type="entry name" value="Cytochrome_P450_monoxygenase"/>
</dbReference>
<gene>
    <name evidence="9" type="ORF">K458DRAFT_357528</name>
</gene>
<keyword evidence="3 8" id="KW-0349">Heme</keyword>
<dbReference type="Pfam" id="PF00067">
    <property type="entry name" value="p450"/>
    <property type="match status" value="1"/>
</dbReference>
<evidence type="ECO:0000256" key="4">
    <source>
        <dbReference type="ARBA" id="ARBA00022723"/>
    </source>
</evidence>
<comment type="cofactor">
    <cofactor evidence="1 8">
        <name>heme</name>
        <dbReference type="ChEBI" id="CHEBI:30413"/>
    </cofactor>
</comment>
<feature type="binding site" description="axial binding residue" evidence="8">
    <location>
        <position position="437"/>
    </location>
    <ligand>
        <name>heme</name>
        <dbReference type="ChEBI" id="CHEBI:30413"/>
    </ligand>
    <ligandPart>
        <name>Fe</name>
        <dbReference type="ChEBI" id="CHEBI:18248"/>
    </ligandPart>
</feature>
<dbReference type="AlphaFoldDB" id="A0A6G1JF42"/>
<dbReference type="OrthoDB" id="1470350at2759"/>
<dbReference type="InterPro" id="IPR001128">
    <property type="entry name" value="Cyt_P450"/>
</dbReference>
<comment type="similarity">
    <text evidence="2">Belongs to the cytochrome P450 family.</text>
</comment>
<reference evidence="9" key="1">
    <citation type="journal article" date="2020" name="Stud. Mycol.">
        <title>101 Dothideomycetes genomes: a test case for predicting lifestyles and emergence of pathogens.</title>
        <authorList>
            <person name="Haridas S."/>
            <person name="Albert R."/>
            <person name="Binder M."/>
            <person name="Bloem J."/>
            <person name="Labutti K."/>
            <person name="Salamov A."/>
            <person name="Andreopoulos B."/>
            <person name="Baker S."/>
            <person name="Barry K."/>
            <person name="Bills G."/>
            <person name="Bluhm B."/>
            <person name="Cannon C."/>
            <person name="Castanera R."/>
            <person name="Culley D."/>
            <person name="Daum C."/>
            <person name="Ezra D."/>
            <person name="Gonzalez J."/>
            <person name="Henrissat B."/>
            <person name="Kuo A."/>
            <person name="Liang C."/>
            <person name="Lipzen A."/>
            <person name="Lutzoni F."/>
            <person name="Magnuson J."/>
            <person name="Mondo S."/>
            <person name="Nolan M."/>
            <person name="Ohm R."/>
            <person name="Pangilinan J."/>
            <person name="Park H.-J."/>
            <person name="Ramirez L."/>
            <person name="Alfaro M."/>
            <person name="Sun H."/>
            <person name="Tritt A."/>
            <person name="Yoshinaga Y."/>
            <person name="Zwiers L.-H."/>
            <person name="Turgeon B."/>
            <person name="Goodwin S."/>
            <person name="Spatafora J."/>
            <person name="Crous P."/>
            <person name="Grigoriev I."/>
        </authorList>
    </citation>
    <scope>NUCLEOTIDE SEQUENCE</scope>
    <source>
        <strain evidence="9">CBS 122367</strain>
    </source>
</reference>
<accession>A0A6G1JF42</accession>
<dbReference type="InterPro" id="IPR002403">
    <property type="entry name" value="Cyt_P450_E_grp-IV"/>
</dbReference>
<dbReference type="Proteomes" id="UP000799291">
    <property type="component" value="Unassembled WGS sequence"/>
</dbReference>
<dbReference type="GO" id="GO:0005506">
    <property type="term" value="F:iron ion binding"/>
    <property type="evidence" value="ECO:0007669"/>
    <property type="project" value="InterPro"/>
</dbReference>